<gene>
    <name evidence="5" type="ORF">UXM345_LOCUS33885</name>
</gene>
<protein>
    <recommendedName>
        <fullName evidence="4">ZZ-type domain-containing protein</fullName>
    </recommendedName>
</protein>
<name>A0A820IEH3_9BILA</name>
<sequence>MCPVIGSRHGCIDEMCYVDLCEVCLAKTKHEHPLVEYLVPTLQYSFEQLFKSVPHLLNPNSDEKIKTITVWENSVKIFVSSGFNDQSFNEYRSEMLLPAVPFHSVHLINTYFQFSYGKILSRRCIDDVSRKGVQALKTWTQGETLPPPTEDDSLWKDVTCHGCSVSCIIGQRYHSATCNNYDLCSNYCDALEYCKRMLTTELHCKRYP</sequence>
<evidence type="ECO:0000256" key="2">
    <source>
        <dbReference type="ARBA" id="ARBA00022771"/>
    </source>
</evidence>
<organism evidence="5 6">
    <name type="scientific">Rotaria magnacalcarata</name>
    <dbReference type="NCBI Taxonomy" id="392030"/>
    <lineage>
        <taxon>Eukaryota</taxon>
        <taxon>Metazoa</taxon>
        <taxon>Spiralia</taxon>
        <taxon>Gnathifera</taxon>
        <taxon>Rotifera</taxon>
        <taxon>Eurotatoria</taxon>
        <taxon>Bdelloidea</taxon>
        <taxon>Philodinida</taxon>
        <taxon>Philodinidae</taxon>
        <taxon>Rotaria</taxon>
    </lineage>
</organism>
<evidence type="ECO:0000259" key="4">
    <source>
        <dbReference type="Pfam" id="PF00569"/>
    </source>
</evidence>
<dbReference type="AlphaFoldDB" id="A0A820IEH3"/>
<dbReference type="GO" id="GO:0008270">
    <property type="term" value="F:zinc ion binding"/>
    <property type="evidence" value="ECO:0007669"/>
    <property type="project" value="UniProtKB-KW"/>
</dbReference>
<dbReference type="SUPFAM" id="SSF57850">
    <property type="entry name" value="RING/U-box"/>
    <property type="match status" value="1"/>
</dbReference>
<dbReference type="Proteomes" id="UP000663842">
    <property type="component" value="Unassembled WGS sequence"/>
</dbReference>
<comment type="caution">
    <text evidence="5">The sequence shown here is derived from an EMBL/GenBank/DDBJ whole genome shotgun (WGS) entry which is preliminary data.</text>
</comment>
<accession>A0A820IEH3</accession>
<reference evidence="5" key="1">
    <citation type="submission" date="2021-02" db="EMBL/GenBank/DDBJ databases">
        <authorList>
            <person name="Nowell W R."/>
        </authorList>
    </citation>
    <scope>NUCLEOTIDE SEQUENCE</scope>
</reference>
<dbReference type="Pfam" id="PF00569">
    <property type="entry name" value="ZZ"/>
    <property type="match status" value="1"/>
</dbReference>
<dbReference type="InterPro" id="IPR043145">
    <property type="entry name" value="Znf_ZZ_sf"/>
</dbReference>
<evidence type="ECO:0000313" key="6">
    <source>
        <dbReference type="Proteomes" id="UP000663842"/>
    </source>
</evidence>
<dbReference type="Gene3D" id="3.30.60.90">
    <property type="match status" value="1"/>
</dbReference>
<proteinExistence type="predicted"/>
<evidence type="ECO:0000313" key="5">
    <source>
        <dbReference type="EMBL" id="CAF4309923.1"/>
    </source>
</evidence>
<keyword evidence="3" id="KW-0862">Zinc</keyword>
<feature type="domain" description="ZZ-type" evidence="4">
    <location>
        <begin position="157"/>
        <end position="186"/>
    </location>
</feature>
<keyword evidence="1" id="KW-0479">Metal-binding</keyword>
<evidence type="ECO:0000256" key="3">
    <source>
        <dbReference type="ARBA" id="ARBA00022833"/>
    </source>
</evidence>
<dbReference type="InterPro" id="IPR000433">
    <property type="entry name" value="Znf_ZZ"/>
</dbReference>
<evidence type="ECO:0000256" key="1">
    <source>
        <dbReference type="ARBA" id="ARBA00022723"/>
    </source>
</evidence>
<keyword evidence="2" id="KW-0863">Zinc-finger</keyword>
<dbReference type="EMBL" id="CAJOBF010011761">
    <property type="protein sequence ID" value="CAF4309923.1"/>
    <property type="molecule type" value="Genomic_DNA"/>
</dbReference>